<dbReference type="GO" id="GO:0052906">
    <property type="term" value="F:tRNA (guanine(37)-N1)-methyltransferase activity"/>
    <property type="evidence" value="ECO:0007669"/>
    <property type="project" value="UniProtKB-EC"/>
</dbReference>
<dbReference type="EMBL" id="FRFE01000001">
    <property type="protein sequence ID" value="SHO42611.1"/>
    <property type="molecule type" value="Genomic_DNA"/>
</dbReference>
<dbReference type="InterPro" id="IPR029063">
    <property type="entry name" value="SAM-dependent_MTases_sf"/>
</dbReference>
<sequence length="276" mass="31087">MSVNLKEYLRDILPQEELDLVVRSYDVVGDMAVIIVPPELVHRERIIGEAILDNLKHIKVVAKRNGLYSGEFRTIPLEVIAGENRKETVHREYGVNLLVNPEAVYFSVRSGTERKRIADQVSAGEEVLVLFSGIAPYPLVIAKNSRAREIVGIEKNPAAHRFGLANLAGNRKLKNIRLYCGDVAEILPSLARTFDRIVMPLPKGGEHFLPIVFQALRSSGILHYYDMRHENEFDESVAVVMQIAQDANRMVRSTTVVKCGHCAPRTYRICVDCRID</sequence>
<feature type="domain" description="SAM-dependent methyltransferase TRM5/TYW2-type" evidence="7">
    <location>
        <begin position="25"/>
        <end position="276"/>
    </location>
</feature>
<evidence type="ECO:0000313" key="8">
    <source>
        <dbReference type="EMBL" id="SHO42611.1"/>
    </source>
</evidence>
<name>A0A1M7XVK7_9BACT</name>
<dbReference type="Pfam" id="PF25133">
    <property type="entry name" value="TYW2_N_2"/>
    <property type="match status" value="1"/>
</dbReference>
<dbReference type="SUPFAM" id="SSF53335">
    <property type="entry name" value="S-adenosyl-L-methionine-dependent methyltransferases"/>
    <property type="match status" value="1"/>
</dbReference>
<dbReference type="Gene3D" id="3.40.50.150">
    <property type="entry name" value="Vaccinia Virus protein VP39"/>
    <property type="match status" value="1"/>
</dbReference>
<evidence type="ECO:0000256" key="5">
    <source>
        <dbReference type="ARBA" id="ARBA00022694"/>
    </source>
</evidence>
<proteinExistence type="predicted"/>
<dbReference type="GO" id="GO:0002939">
    <property type="term" value="P:tRNA N1-guanine methylation"/>
    <property type="evidence" value="ECO:0007669"/>
    <property type="project" value="TreeGrafter"/>
</dbReference>
<protein>
    <submittedName>
        <fullName evidence="8">Methyltransferase</fullName>
    </submittedName>
</protein>
<dbReference type="Pfam" id="PF02475">
    <property type="entry name" value="TRM5-TYW2_MTfase"/>
    <property type="match status" value="1"/>
</dbReference>
<dbReference type="Proteomes" id="UP000184603">
    <property type="component" value="Unassembled WGS sequence"/>
</dbReference>
<keyword evidence="2 8" id="KW-0489">Methyltransferase</keyword>
<keyword evidence="4" id="KW-0949">S-adenosyl-L-methionine</keyword>
<evidence type="ECO:0000256" key="1">
    <source>
        <dbReference type="ARBA" id="ARBA00022490"/>
    </source>
</evidence>
<dbReference type="STRING" id="1121416.SAMN02745220_00050"/>
<keyword evidence="3 8" id="KW-0808">Transferase</keyword>
<evidence type="ECO:0000256" key="6">
    <source>
        <dbReference type="ARBA" id="ARBA00047783"/>
    </source>
</evidence>
<dbReference type="AlphaFoldDB" id="A0A1M7XVK7"/>
<dbReference type="InterPro" id="IPR030382">
    <property type="entry name" value="MeTrfase_TRM5/TYW2"/>
</dbReference>
<dbReference type="RefSeq" id="WP_073611440.1">
    <property type="nucleotide sequence ID" value="NZ_FRFE01000001.1"/>
</dbReference>
<keyword evidence="5" id="KW-0819">tRNA processing</keyword>
<keyword evidence="9" id="KW-1185">Reference proteome</keyword>
<dbReference type="InterPro" id="IPR056744">
    <property type="entry name" value="TRM5/TYW2-like_N"/>
</dbReference>
<evidence type="ECO:0000256" key="2">
    <source>
        <dbReference type="ARBA" id="ARBA00022603"/>
    </source>
</evidence>
<comment type="catalytic activity">
    <reaction evidence="6">
        <text>guanosine(37) in tRNA + S-adenosyl-L-methionine = N(1)-methylguanosine(37) in tRNA + S-adenosyl-L-homocysteine + H(+)</text>
        <dbReference type="Rhea" id="RHEA:36899"/>
        <dbReference type="Rhea" id="RHEA-COMP:10145"/>
        <dbReference type="Rhea" id="RHEA-COMP:10147"/>
        <dbReference type="ChEBI" id="CHEBI:15378"/>
        <dbReference type="ChEBI" id="CHEBI:57856"/>
        <dbReference type="ChEBI" id="CHEBI:59789"/>
        <dbReference type="ChEBI" id="CHEBI:73542"/>
        <dbReference type="ChEBI" id="CHEBI:74269"/>
        <dbReference type="EC" id="2.1.1.228"/>
    </reaction>
</comment>
<keyword evidence="1" id="KW-0963">Cytoplasm</keyword>
<accession>A0A1M7XVK7</accession>
<dbReference type="GO" id="GO:0005737">
    <property type="term" value="C:cytoplasm"/>
    <property type="evidence" value="ECO:0007669"/>
    <property type="project" value="TreeGrafter"/>
</dbReference>
<reference evidence="8 9" key="1">
    <citation type="submission" date="2016-12" db="EMBL/GenBank/DDBJ databases">
        <authorList>
            <person name="Song W.-J."/>
            <person name="Kurnit D.M."/>
        </authorList>
    </citation>
    <scope>NUCLEOTIDE SEQUENCE [LARGE SCALE GENOMIC DNA]</scope>
    <source>
        <strain evidence="8 9">DSM 18488</strain>
    </source>
</reference>
<evidence type="ECO:0000256" key="3">
    <source>
        <dbReference type="ARBA" id="ARBA00022679"/>
    </source>
</evidence>
<dbReference type="PANTHER" id="PTHR23245">
    <property type="entry name" value="TRNA METHYLTRANSFERASE"/>
    <property type="match status" value="1"/>
</dbReference>
<dbReference type="OrthoDB" id="5430051at2"/>
<organism evidence="8 9">
    <name type="scientific">Desulfopila aestuarii DSM 18488</name>
    <dbReference type="NCBI Taxonomy" id="1121416"/>
    <lineage>
        <taxon>Bacteria</taxon>
        <taxon>Pseudomonadati</taxon>
        <taxon>Thermodesulfobacteriota</taxon>
        <taxon>Desulfobulbia</taxon>
        <taxon>Desulfobulbales</taxon>
        <taxon>Desulfocapsaceae</taxon>
        <taxon>Desulfopila</taxon>
    </lineage>
</organism>
<evidence type="ECO:0000256" key="4">
    <source>
        <dbReference type="ARBA" id="ARBA00022691"/>
    </source>
</evidence>
<dbReference type="CDD" id="cd02440">
    <property type="entry name" value="AdoMet_MTases"/>
    <property type="match status" value="1"/>
</dbReference>
<dbReference type="PANTHER" id="PTHR23245:SF36">
    <property type="entry name" value="TRNA (GUANINE(37)-N1)-METHYLTRANSFERASE"/>
    <property type="match status" value="1"/>
</dbReference>
<gene>
    <name evidence="8" type="ORF">SAMN02745220_00050</name>
</gene>
<evidence type="ECO:0000259" key="7">
    <source>
        <dbReference type="PROSITE" id="PS51684"/>
    </source>
</evidence>
<dbReference type="Gene3D" id="3.30.300.110">
    <property type="entry name" value="Met-10+ protein-like domains"/>
    <property type="match status" value="1"/>
</dbReference>
<dbReference type="InterPro" id="IPR056743">
    <property type="entry name" value="TRM5-TYW2-like_MTfase"/>
</dbReference>
<dbReference type="FunFam" id="3.30.300.110:FF:000001">
    <property type="entry name" value="tRNA (guanine(37)-N1)-methyltransferase"/>
    <property type="match status" value="1"/>
</dbReference>
<dbReference type="PROSITE" id="PS51684">
    <property type="entry name" value="SAM_MT_TRM5_TYW2"/>
    <property type="match status" value="1"/>
</dbReference>
<evidence type="ECO:0000313" key="9">
    <source>
        <dbReference type="Proteomes" id="UP000184603"/>
    </source>
</evidence>